<keyword evidence="5" id="KW-1185">Reference proteome</keyword>
<sequence>MTSAQSESLQKALSAFRGLRMEDKLTAMALIFQHVAREVPADSIPQSSKVSELVNKVGQLSQELQTDALRDMLDAQRQDGDEVALDPNPSKALGELVTGKNENIPVGDYSSLGKEEKLAFWYQMGQKVSSSGANISPSADVNEVLKSLQSLNQDERISFISKALGR</sequence>
<comment type="caution">
    <text evidence="4">The sequence shown here is derived from an EMBL/GenBank/DDBJ whole genome shotgun (WGS) entry which is preliminary data.</text>
</comment>
<dbReference type="PROSITE" id="PS51773">
    <property type="entry name" value="OCP_N"/>
    <property type="match status" value="1"/>
</dbReference>
<dbReference type="SUPFAM" id="SSF81930">
    <property type="entry name" value="Orange carotenoid protein, N-terminal domain"/>
    <property type="match status" value="1"/>
</dbReference>
<protein>
    <recommendedName>
        <fullName evidence="3">OCP N-terminal domain-containing protein</fullName>
    </recommendedName>
</protein>
<dbReference type="AlphaFoldDB" id="A0A0D8ZVK6"/>
<evidence type="ECO:0000256" key="2">
    <source>
        <dbReference type="SAM" id="MobiDB-lite"/>
    </source>
</evidence>
<proteinExistence type="inferred from homology"/>
<evidence type="ECO:0000256" key="1">
    <source>
        <dbReference type="PROSITE-ProRule" id="PRU01109"/>
    </source>
</evidence>
<dbReference type="GO" id="GO:0031404">
    <property type="term" value="F:chloride ion binding"/>
    <property type="evidence" value="ECO:0007669"/>
    <property type="project" value="InterPro"/>
</dbReference>
<name>A0A0D8ZVK6_9CYAN</name>
<comment type="similarity">
    <text evidence="1">Belongs to the orange carotenoid-binding protein family.</text>
</comment>
<gene>
    <name evidence="4" type="ORF">UH38_13265</name>
</gene>
<keyword evidence="1" id="KW-0042">Antenna complex</keyword>
<feature type="domain" description="OCP N-terminal" evidence="3">
    <location>
        <begin position="47"/>
        <end position="166"/>
    </location>
</feature>
<feature type="region of interest" description="Disordered" evidence="2">
    <location>
        <begin position="77"/>
        <end position="97"/>
    </location>
</feature>
<dbReference type="RefSeq" id="WP_045055146.1">
    <property type="nucleotide sequence ID" value="NZ_CAWMDP010000056.1"/>
</dbReference>
<dbReference type="Proteomes" id="UP000032452">
    <property type="component" value="Unassembled WGS sequence"/>
</dbReference>
<dbReference type="STRING" id="1618023.UH38_13265"/>
<keyword evidence="1" id="KW-0793">Thylakoid</keyword>
<reference evidence="4 5" key="1">
    <citation type="submission" date="2015-02" db="EMBL/GenBank/DDBJ databases">
        <title>Draft genome of a novel marine cyanobacterium (Chroococcales) isolated from South Atlantic Ocean.</title>
        <authorList>
            <person name="Rigonato J."/>
            <person name="Alvarenga D.O."/>
            <person name="Branco L.H."/>
            <person name="Varani A.M."/>
            <person name="Brandini F.P."/>
            <person name="Fiore M.F."/>
        </authorList>
    </citation>
    <scope>NUCLEOTIDE SEQUENCE [LARGE SCALE GENOMIC DNA]</scope>
    <source>
        <strain evidence="4 5">CENA595</strain>
    </source>
</reference>
<dbReference type="Gene3D" id="1.10.2090.10">
    <property type="entry name" value="Orange carotenoid-binding protein, N-terminal domain"/>
    <property type="match status" value="2"/>
</dbReference>
<dbReference type="EMBL" id="JYON01000013">
    <property type="protein sequence ID" value="KJH71256.1"/>
    <property type="molecule type" value="Genomic_DNA"/>
</dbReference>
<keyword evidence="1" id="KW-0605">Phycobilisome</keyword>
<dbReference type="GO" id="GO:0016037">
    <property type="term" value="P:light absorption"/>
    <property type="evidence" value="ECO:0007669"/>
    <property type="project" value="UniProtKB-UniRule"/>
</dbReference>
<keyword evidence="1" id="KW-0157">Chromophore</keyword>
<accession>A0A0D8ZVK6</accession>
<dbReference type="InterPro" id="IPR036917">
    <property type="entry name" value="Orange_carotenoid-bd_N_sf"/>
</dbReference>
<organism evidence="4 5">
    <name type="scientific">Aliterella atlantica CENA595</name>
    <dbReference type="NCBI Taxonomy" id="1618023"/>
    <lineage>
        <taxon>Bacteria</taxon>
        <taxon>Bacillati</taxon>
        <taxon>Cyanobacteriota</taxon>
        <taxon>Cyanophyceae</taxon>
        <taxon>Chroococcidiopsidales</taxon>
        <taxon>Aliterellaceae</taxon>
        <taxon>Aliterella</taxon>
    </lineage>
</organism>
<keyword evidence="1" id="KW-0472">Membrane</keyword>
<dbReference type="Pfam" id="PF09150">
    <property type="entry name" value="Carot_N"/>
    <property type="match status" value="1"/>
</dbReference>
<dbReference type="GO" id="GO:0030089">
    <property type="term" value="C:phycobilisome"/>
    <property type="evidence" value="ECO:0007669"/>
    <property type="project" value="UniProtKB-UniRule"/>
</dbReference>
<evidence type="ECO:0000313" key="5">
    <source>
        <dbReference type="Proteomes" id="UP000032452"/>
    </source>
</evidence>
<evidence type="ECO:0000313" key="4">
    <source>
        <dbReference type="EMBL" id="KJH71256.1"/>
    </source>
</evidence>
<evidence type="ECO:0000259" key="3">
    <source>
        <dbReference type="PROSITE" id="PS51773"/>
    </source>
</evidence>
<dbReference type="OrthoDB" id="531081at2"/>
<dbReference type="InterPro" id="IPR015233">
    <property type="entry name" value="Orange_carotenoid-bd_N"/>
</dbReference>